<accession>A0A4S8LTA8</accession>
<evidence type="ECO:0000313" key="2">
    <source>
        <dbReference type="Proteomes" id="UP000297245"/>
    </source>
</evidence>
<dbReference type="Gene3D" id="3.30.559.10">
    <property type="entry name" value="Chloramphenicol acetyltransferase-like domain"/>
    <property type="match status" value="1"/>
</dbReference>
<reference evidence="1 2" key="1">
    <citation type="journal article" date="2019" name="Nat. Ecol. Evol.">
        <title>Megaphylogeny resolves global patterns of mushroom evolution.</title>
        <authorList>
            <person name="Varga T."/>
            <person name="Krizsan K."/>
            <person name="Foldi C."/>
            <person name="Dima B."/>
            <person name="Sanchez-Garcia M."/>
            <person name="Sanchez-Ramirez S."/>
            <person name="Szollosi G.J."/>
            <person name="Szarkandi J.G."/>
            <person name="Papp V."/>
            <person name="Albert L."/>
            <person name="Andreopoulos W."/>
            <person name="Angelini C."/>
            <person name="Antonin V."/>
            <person name="Barry K.W."/>
            <person name="Bougher N.L."/>
            <person name="Buchanan P."/>
            <person name="Buyck B."/>
            <person name="Bense V."/>
            <person name="Catcheside P."/>
            <person name="Chovatia M."/>
            <person name="Cooper J."/>
            <person name="Damon W."/>
            <person name="Desjardin D."/>
            <person name="Finy P."/>
            <person name="Geml J."/>
            <person name="Haridas S."/>
            <person name="Hughes K."/>
            <person name="Justo A."/>
            <person name="Karasinski D."/>
            <person name="Kautmanova I."/>
            <person name="Kiss B."/>
            <person name="Kocsube S."/>
            <person name="Kotiranta H."/>
            <person name="LaButti K.M."/>
            <person name="Lechner B.E."/>
            <person name="Liimatainen K."/>
            <person name="Lipzen A."/>
            <person name="Lukacs Z."/>
            <person name="Mihaltcheva S."/>
            <person name="Morgado L.N."/>
            <person name="Niskanen T."/>
            <person name="Noordeloos M.E."/>
            <person name="Ohm R.A."/>
            <person name="Ortiz-Santana B."/>
            <person name="Ovrebo C."/>
            <person name="Racz N."/>
            <person name="Riley R."/>
            <person name="Savchenko A."/>
            <person name="Shiryaev A."/>
            <person name="Soop K."/>
            <person name="Spirin V."/>
            <person name="Szebenyi C."/>
            <person name="Tomsovsky M."/>
            <person name="Tulloss R.E."/>
            <person name="Uehling J."/>
            <person name="Grigoriev I.V."/>
            <person name="Vagvolgyi C."/>
            <person name="Papp T."/>
            <person name="Martin F.M."/>
            <person name="Miettinen O."/>
            <person name="Hibbett D.S."/>
            <person name="Nagy L.G."/>
        </authorList>
    </citation>
    <scope>NUCLEOTIDE SEQUENCE [LARGE SCALE GENOMIC DNA]</scope>
    <source>
        <strain evidence="1 2">CBS 962.96</strain>
    </source>
</reference>
<dbReference type="Proteomes" id="UP000297245">
    <property type="component" value="Unassembled WGS sequence"/>
</dbReference>
<feature type="non-terminal residue" evidence="1">
    <location>
        <position position="1"/>
    </location>
</feature>
<dbReference type="AlphaFoldDB" id="A0A4S8LTA8"/>
<proteinExistence type="predicted"/>
<gene>
    <name evidence="1" type="ORF">K435DRAFT_725967</name>
</gene>
<keyword evidence="2" id="KW-1185">Reference proteome</keyword>
<dbReference type="InterPro" id="IPR052058">
    <property type="entry name" value="Alcohol_O-acetyltransferase"/>
</dbReference>
<dbReference type="GO" id="GO:0008080">
    <property type="term" value="F:N-acetyltransferase activity"/>
    <property type="evidence" value="ECO:0007669"/>
    <property type="project" value="TreeGrafter"/>
</dbReference>
<dbReference type="InterPro" id="IPR023213">
    <property type="entry name" value="CAT-like_dom_sf"/>
</dbReference>
<organism evidence="1 2">
    <name type="scientific">Dendrothele bispora (strain CBS 962.96)</name>
    <dbReference type="NCBI Taxonomy" id="1314807"/>
    <lineage>
        <taxon>Eukaryota</taxon>
        <taxon>Fungi</taxon>
        <taxon>Dikarya</taxon>
        <taxon>Basidiomycota</taxon>
        <taxon>Agaricomycotina</taxon>
        <taxon>Agaricomycetes</taxon>
        <taxon>Agaricomycetidae</taxon>
        <taxon>Agaricales</taxon>
        <taxon>Agaricales incertae sedis</taxon>
        <taxon>Dendrothele</taxon>
    </lineage>
</organism>
<protein>
    <recommendedName>
        <fullName evidence="3">Alcohol acetyltransferase</fullName>
    </recommendedName>
</protein>
<dbReference type="SUPFAM" id="SSF52777">
    <property type="entry name" value="CoA-dependent acyltransferases"/>
    <property type="match status" value="1"/>
</dbReference>
<dbReference type="InterPro" id="IPR010828">
    <property type="entry name" value="Atf2/Sli1-like"/>
</dbReference>
<evidence type="ECO:0000313" key="1">
    <source>
        <dbReference type="EMBL" id="THU92734.1"/>
    </source>
</evidence>
<dbReference type="EMBL" id="ML179269">
    <property type="protein sequence ID" value="THU92734.1"/>
    <property type="molecule type" value="Genomic_DNA"/>
</dbReference>
<dbReference type="Pfam" id="PF07247">
    <property type="entry name" value="AATase"/>
    <property type="match status" value="1"/>
</dbReference>
<dbReference type="OrthoDB" id="2150604at2759"/>
<dbReference type="PANTHER" id="PTHR28037">
    <property type="entry name" value="ALCOHOL O-ACETYLTRANSFERASE 1-RELATED"/>
    <property type="match status" value="1"/>
</dbReference>
<name>A0A4S8LTA8_DENBC</name>
<evidence type="ECO:0008006" key="3">
    <source>
        <dbReference type="Google" id="ProtNLM"/>
    </source>
</evidence>
<sequence length="459" mass="50688">MHHDPGPVRPAALIENYHVTRHFLGLDSCLVSAARYNHPEKLSLSRDVLFSAVRSLVRKHAALCVCLADEGTPEPKFVRLESIDLSEVVRFVDQSSQELEKIIESEFLKPFDTTKTLWRLTILNGNTVLFVYHHCMGDGMSSTAFHRTLFRALNEEQPTGPDSFVEKVFTPGDTALVDPIEHLTDVTPPWLTVIREVLKLFIPPSWTSAARSWTGNDVPSFESLPSPLKTHARAIRFSAKDVATLTSLCRSHNATITSALYFLITTSLSHTIQNPPYLTEKSNICASIPVSLRPQTGASKDAICDHPSSVTLYTPINATFSWKDATSLASTLRAHSQSQFREPRTQIGLLKFLYGKYEAFFKGKLDRKRDAALELSNVGRFELDEPNEPGSGWQIEDVAFAQCNAVVGPAITANVASAPGGNMTLVFTWGDSAVESGLVDAFITKFKDQASEILESHAD</sequence>
<dbReference type="PANTHER" id="PTHR28037:SF1">
    <property type="entry name" value="ALCOHOL O-ACETYLTRANSFERASE 1-RELATED"/>
    <property type="match status" value="1"/>
</dbReference>